<evidence type="ECO:0000313" key="15">
    <source>
        <dbReference type="EMBL" id="SDW28950.1"/>
    </source>
</evidence>
<dbReference type="GO" id="GO:0005829">
    <property type="term" value="C:cytosol"/>
    <property type="evidence" value="ECO:0007669"/>
    <property type="project" value="TreeGrafter"/>
</dbReference>
<evidence type="ECO:0000256" key="9">
    <source>
        <dbReference type="ARBA" id="ARBA00042307"/>
    </source>
</evidence>
<dbReference type="RefSeq" id="WP_091612140.1">
    <property type="nucleotide sequence ID" value="NZ_FNNC01000001.1"/>
</dbReference>
<dbReference type="Gene3D" id="3.40.1190.20">
    <property type="match status" value="1"/>
</dbReference>
<dbReference type="FunFam" id="3.40.1190.20:FF:000003">
    <property type="entry name" value="Phosphomethylpyrimidine kinase ThiD"/>
    <property type="match status" value="1"/>
</dbReference>
<dbReference type="InterPro" id="IPR029056">
    <property type="entry name" value="Ribokinase-like"/>
</dbReference>
<dbReference type="GO" id="GO:0046872">
    <property type="term" value="F:metal ion binding"/>
    <property type="evidence" value="ECO:0007669"/>
    <property type="project" value="UniProtKB-KW"/>
</dbReference>
<keyword evidence="8" id="KW-0460">Magnesium</keyword>
<evidence type="ECO:0000256" key="1">
    <source>
        <dbReference type="ARBA" id="ARBA00009879"/>
    </source>
</evidence>
<keyword evidence="5" id="KW-0547">Nucleotide-binding</keyword>
<feature type="domain" description="Pyridoxamine kinase/Phosphomethylpyrimidine kinase" evidence="14">
    <location>
        <begin position="13"/>
        <end position="261"/>
    </location>
</feature>
<dbReference type="EC" id="2.7.1.35" evidence="2"/>
<dbReference type="OrthoDB" id="9810880at2"/>
<dbReference type="SUPFAM" id="SSF53613">
    <property type="entry name" value="Ribokinase-like"/>
    <property type="match status" value="1"/>
</dbReference>
<accession>A0A1H2SBI5</accession>
<dbReference type="Proteomes" id="UP000199488">
    <property type="component" value="Unassembled WGS sequence"/>
</dbReference>
<dbReference type="AlphaFoldDB" id="A0A1H2SBI5"/>
<proteinExistence type="inferred from homology"/>
<sequence length="272" mass="29361">MSLPKTLTIAGSDTSGGAGIQADLKTFQELGTYGMVSLTTIVAQDPDNDWFHRVYPIDTSTLEAQLDTVLKGIGVQAAKTGMLGSKEVIELVAKKLDEHQIEQLVVDPVMVCKGADEPVNPEMDAYLRDTLVPKAFIVTPNLFEASQLAQVSLPQSLEDMKAAAEKIYQLGPSFVIIKGGGDTGAEKSIDVLYDGNSFEYIESEKINTDYTHGAGCTFSAAITAELANGKSVREAIHTAKQFIQASIQDSFRLNEHVGAVNHTAYRHRAPQS</sequence>
<evidence type="ECO:0000256" key="13">
    <source>
        <dbReference type="ARBA" id="ARBA00049293"/>
    </source>
</evidence>
<dbReference type="GO" id="GO:0009228">
    <property type="term" value="P:thiamine biosynthetic process"/>
    <property type="evidence" value="ECO:0007669"/>
    <property type="project" value="InterPro"/>
</dbReference>
<evidence type="ECO:0000313" key="16">
    <source>
        <dbReference type="Proteomes" id="UP000199488"/>
    </source>
</evidence>
<gene>
    <name evidence="15" type="ORF">SAMN05421781_1102</name>
</gene>
<dbReference type="Pfam" id="PF08543">
    <property type="entry name" value="Phos_pyr_kin"/>
    <property type="match status" value="1"/>
</dbReference>
<evidence type="ECO:0000256" key="5">
    <source>
        <dbReference type="ARBA" id="ARBA00022741"/>
    </source>
</evidence>
<dbReference type="NCBIfam" id="NF009077">
    <property type="entry name" value="PRK12412.1"/>
    <property type="match status" value="1"/>
</dbReference>
<evidence type="ECO:0000256" key="12">
    <source>
        <dbReference type="ARBA" id="ARBA00042531"/>
    </source>
</evidence>
<dbReference type="PANTHER" id="PTHR20858:SF19">
    <property type="entry name" value="PYRIDOXINE KINASE"/>
    <property type="match status" value="1"/>
</dbReference>
<comment type="catalytic activity">
    <reaction evidence="13">
        <text>pyridoxal + ATP = pyridoxal 5'-phosphate + ADP + H(+)</text>
        <dbReference type="Rhea" id="RHEA:10224"/>
        <dbReference type="ChEBI" id="CHEBI:15378"/>
        <dbReference type="ChEBI" id="CHEBI:17310"/>
        <dbReference type="ChEBI" id="CHEBI:30616"/>
        <dbReference type="ChEBI" id="CHEBI:456216"/>
        <dbReference type="ChEBI" id="CHEBI:597326"/>
        <dbReference type="EC" id="2.7.1.35"/>
    </reaction>
</comment>
<evidence type="ECO:0000256" key="7">
    <source>
        <dbReference type="ARBA" id="ARBA00022840"/>
    </source>
</evidence>
<comment type="similarity">
    <text evidence="1">Belongs to the ThiD family.</text>
</comment>
<evidence type="ECO:0000256" key="11">
    <source>
        <dbReference type="ARBA" id="ARBA00042396"/>
    </source>
</evidence>
<organism evidence="15 16">
    <name type="scientific">Marinococcus luteus</name>
    <dbReference type="NCBI Taxonomy" id="1122204"/>
    <lineage>
        <taxon>Bacteria</taxon>
        <taxon>Bacillati</taxon>
        <taxon>Bacillota</taxon>
        <taxon>Bacilli</taxon>
        <taxon>Bacillales</taxon>
        <taxon>Bacillaceae</taxon>
        <taxon>Marinococcus</taxon>
    </lineage>
</organism>
<keyword evidence="3" id="KW-0808">Transferase</keyword>
<keyword evidence="6 15" id="KW-0418">Kinase</keyword>
<dbReference type="GO" id="GO:0005524">
    <property type="term" value="F:ATP binding"/>
    <property type="evidence" value="ECO:0007669"/>
    <property type="project" value="UniProtKB-KW"/>
</dbReference>
<reference evidence="15 16" key="1">
    <citation type="submission" date="2016-10" db="EMBL/GenBank/DDBJ databases">
        <authorList>
            <person name="de Groot N.N."/>
        </authorList>
    </citation>
    <scope>NUCLEOTIDE SEQUENCE [LARGE SCALE GENOMIC DNA]</scope>
    <source>
        <strain evidence="15 16">DSM 23126</strain>
    </source>
</reference>
<evidence type="ECO:0000256" key="4">
    <source>
        <dbReference type="ARBA" id="ARBA00022723"/>
    </source>
</evidence>
<dbReference type="EMBL" id="FNNC01000001">
    <property type="protein sequence ID" value="SDW28950.1"/>
    <property type="molecule type" value="Genomic_DNA"/>
</dbReference>
<keyword evidence="7" id="KW-0067">ATP-binding</keyword>
<dbReference type="CDD" id="cd01169">
    <property type="entry name" value="HMPP_kinase"/>
    <property type="match status" value="1"/>
</dbReference>
<name>A0A1H2SBI5_9BACI</name>
<dbReference type="GO" id="GO:0008478">
    <property type="term" value="F:pyridoxal kinase activity"/>
    <property type="evidence" value="ECO:0007669"/>
    <property type="project" value="UniProtKB-EC"/>
</dbReference>
<dbReference type="InterPro" id="IPR004399">
    <property type="entry name" value="HMP/HMP-P_kinase_dom"/>
</dbReference>
<evidence type="ECO:0000256" key="6">
    <source>
        <dbReference type="ARBA" id="ARBA00022777"/>
    </source>
</evidence>
<dbReference type="NCBIfam" id="TIGR00097">
    <property type="entry name" value="HMP-P_kinase"/>
    <property type="match status" value="1"/>
</dbReference>
<dbReference type="GO" id="GO:0008972">
    <property type="term" value="F:phosphomethylpyrimidine kinase activity"/>
    <property type="evidence" value="ECO:0007669"/>
    <property type="project" value="InterPro"/>
</dbReference>
<evidence type="ECO:0000256" key="3">
    <source>
        <dbReference type="ARBA" id="ARBA00022679"/>
    </source>
</evidence>
<keyword evidence="4" id="KW-0479">Metal-binding</keyword>
<dbReference type="InterPro" id="IPR013749">
    <property type="entry name" value="PM/HMP-P_kinase-1"/>
</dbReference>
<evidence type="ECO:0000256" key="2">
    <source>
        <dbReference type="ARBA" id="ARBA00012104"/>
    </source>
</evidence>
<dbReference type="STRING" id="1122204.SAMN05421781_1102"/>
<evidence type="ECO:0000259" key="14">
    <source>
        <dbReference type="Pfam" id="PF08543"/>
    </source>
</evidence>
<keyword evidence="16" id="KW-1185">Reference proteome</keyword>
<evidence type="ECO:0000256" key="8">
    <source>
        <dbReference type="ARBA" id="ARBA00022842"/>
    </source>
</evidence>
<protein>
    <recommendedName>
        <fullName evidence="2">pyridoxal kinase</fullName>
        <ecNumber evidence="2">2.7.1.35</ecNumber>
    </recommendedName>
    <alternativeName>
        <fullName evidence="10">PN/PL/PM kinase</fullName>
    </alternativeName>
    <alternativeName>
        <fullName evidence="11">Pyridoxal kinase</fullName>
    </alternativeName>
    <alternativeName>
        <fullName evidence="9">Pyridoxamine kinase</fullName>
    </alternativeName>
    <alternativeName>
        <fullName evidence="12">Vitamin B6 kinase</fullName>
    </alternativeName>
</protein>
<dbReference type="PANTHER" id="PTHR20858">
    <property type="entry name" value="PHOSPHOMETHYLPYRIMIDINE KINASE"/>
    <property type="match status" value="1"/>
</dbReference>
<dbReference type="GO" id="GO:0008902">
    <property type="term" value="F:hydroxymethylpyrimidine kinase activity"/>
    <property type="evidence" value="ECO:0007669"/>
    <property type="project" value="TreeGrafter"/>
</dbReference>
<evidence type="ECO:0000256" key="10">
    <source>
        <dbReference type="ARBA" id="ARBA00042348"/>
    </source>
</evidence>